<feature type="compositionally biased region" description="Acidic residues" evidence="1">
    <location>
        <begin position="131"/>
        <end position="143"/>
    </location>
</feature>
<dbReference type="EMBL" id="MU001500">
    <property type="protein sequence ID" value="KAF2445245.1"/>
    <property type="molecule type" value="Genomic_DNA"/>
</dbReference>
<feature type="compositionally biased region" description="Low complexity" evidence="1">
    <location>
        <begin position="13"/>
        <end position="25"/>
    </location>
</feature>
<organism evidence="2 3">
    <name type="scientific">Karstenula rhodostoma CBS 690.94</name>
    <dbReference type="NCBI Taxonomy" id="1392251"/>
    <lineage>
        <taxon>Eukaryota</taxon>
        <taxon>Fungi</taxon>
        <taxon>Dikarya</taxon>
        <taxon>Ascomycota</taxon>
        <taxon>Pezizomycotina</taxon>
        <taxon>Dothideomycetes</taxon>
        <taxon>Pleosporomycetidae</taxon>
        <taxon>Pleosporales</taxon>
        <taxon>Massarineae</taxon>
        <taxon>Didymosphaeriaceae</taxon>
        <taxon>Karstenula</taxon>
    </lineage>
</organism>
<feature type="region of interest" description="Disordered" evidence="1">
    <location>
        <begin position="1"/>
        <end position="25"/>
    </location>
</feature>
<evidence type="ECO:0000256" key="1">
    <source>
        <dbReference type="SAM" id="MobiDB-lite"/>
    </source>
</evidence>
<dbReference type="AlphaFoldDB" id="A0A9P4PJL3"/>
<comment type="caution">
    <text evidence="2">The sequence shown here is derived from an EMBL/GenBank/DDBJ whole genome shotgun (WGS) entry which is preliminary data.</text>
</comment>
<sequence>MSKGRTRKRRSEAISTAAANAASATTRMAKISAVNDQIKNMRCLISSFKSDINKCSRQLQGNEHRSENATSRGEMDMWRKLARRKAGEIQDLESHINRETKGICELKREVEEAVKEEEDDIDAVAIKEEPSDSDDTESEDETDMEARTLYKSRGSDDDEIGNNTTILAAAFAEEDEASDGDFVPETKGMQHGDNEDSDVDIKTEEMSDEHGSEGGGTVYIKSEPEWEEYRAVRKVATLSGNMFYQH</sequence>
<accession>A0A9P4PJL3</accession>
<feature type="compositionally biased region" description="Basic residues" evidence="1">
    <location>
        <begin position="1"/>
        <end position="10"/>
    </location>
</feature>
<feature type="region of interest" description="Disordered" evidence="1">
    <location>
        <begin position="114"/>
        <end position="219"/>
    </location>
</feature>
<dbReference type="Proteomes" id="UP000799764">
    <property type="component" value="Unassembled WGS sequence"/>
</dbReference>
<protein>
    <submittedName>
        <fullName evidence="2">Uncharacterized protein</fullName>
    </submittedName>
</protein>
<keyword evidence="3" id="KW-1185">Reference proteome</keyword>
<evidence type="ECO:0000313" key="3">
    <source>
        <dbReference type="Proteomes" id="UP000799764"/>
    </source>
</evidence>
<feature type="compositionally biased region" description="Basic and acidic residues" evidence="1">
    <location>
        <begin position="188"/>
        <end position="212"/>
    </location>
</feature>
<gene>
    <name evidence="2" type="ORF">P171DRAFT_485306</name>
</gene>
<proteinExistence type="predicted"/>
<reference evidence="2" key="1">
    <citation type="journal article" date="2020" name="Stud. Mycol.">
        <title>101 Dothideomycetes genomes: a test case for predicting lifestyles and emergence of pathogens.</title>
        <authorList>
            <person name="Haridas S."/>
            <person name="Albert R."/>
            <person name="Binder M."/>
            <person name="Bloem J."/>
            <person name="Labutti K."/>
            <person name="Salamov A."/>
            <person name="Andreopoulos B."/>
            <person name="Baker S."/>
            <person name="Barry K."/>
            <person name="Bills G."/>
            <person name="Bluhm B."/>
            <person name="Cannon C."/>
            <person name="Castanera R."/>
            <person name="Culley D."/>
            <person name="Daum C."/>
            <person name="Ezra D."/>
            <person name="Gonzalez J."/>
            <person name="Henrissat B."/>
            <person name="Kuo A."/>
            <person name="Liang C."/>
            <person name="Lipzen A."/>
            <person name="Lutzoni F."/>
            <person name="Magnuson J."/>
            <person name="Mondo S."/>
            <person name="Nolan M."/>
            <person name="Ohm R."/>
            <person name="Pangilinan J."/>
            <person name="Park H.-J."/>
            <person name="Ramirez L."/>
            <person name="Alfaro M."/>
            <person name="Sun H."/>
            <person name="Tritt A."/>
            <person name="Yoshinaga Y."/>
            <person name="Zwiers L.-H."/>
            <person name="Turgeon B."/>
            <person name="Goodwin S."/>
            <person name="Spatafora J."/>
            <person name="Crous P."/>
            <person name="Grigoriev I."/>
        </authorList>
    </citation>
    <scope>NUCLEOTIDE SEQUENCE</scope>
    <source>
        <strain evidence="2">CBS 690.94</strain>
    </source>
</reference>
<name>A0A9P4PJL3_9PLEO</name>
<evidence type="ECO:0000313" key="2">
    <source>
        <dbReference type="EMBL" id="KAF2445245.1"/>
    </source>
</evidence>